<keyword evidence="1" id="KW-0472">Membrane</keyword>
<dbReference type="Proteomes" id="UP000570166">
    <property type="component" value="Unassembled WGS sequence"/>
</dbReference>
<dbReference type="AlphaFoldDB" id="A0A838L4N4"/>
<protein>
    <recommendedName>
        <fullName evidence="4">SMODS and SLOG-associating 2TM effector domain-containing protein</fullName>
    </recommendedName>
</protein>
<keyword evidence="3" id="KW-1185">Reference proteome</keyword>
<feature type="transmembrane region" description="Helical" evidence="1">
    <location>
        <begin position="28"/>
        <end position="48"/>
    </location>
</feature>
<evidence type="ECO:0008006" key="4">
    <source>
        <dbReference type="Google" id="ProtNLM"/>
    </source>
</evidence>
<sequence>MSTAILMGGAGAFASLFGESTTFAKIATLLVALIGVVQIVFQVDRCAAEHRRWLKEWMALLLEIRASTDPTPEALNEWDRRRSDVEQECVGELRALQVDCWNRTCVAMGFSAKPTPIPRWQLPLIQICSFEGWYSNPQPAD</sequence>
<dbReference type="RefSeq" id="WP_160364719.1">
    <property type="nucleotide sequence ID" value="NZ_JACEIB010000001.1"/>
</dbReference>
<gene>
    <name evidence="2" type="ORF">HZF05_00740</name>
</gene>
<reference evidence="2 3" key="1">
    <citation type="submission" date="2020-07" db="EMBL/GenBank/DDBJ databases">
        <authorList>
            <person name="Sun Q."/>
        </authorList>
    </citation>
    <scope>NUCLEOTIDE SEQUENCE [LARGE SCALE GENOMIC DNA]</scope>
    <source>
        <strain evidence="2 3">CGMCC 1.13654</strain>
    </source>
</reference>
<comment type="caution">
    <text evidence="2">The sequence shown here is derived from an EMBL/GenBank/DDBJ whole genome shotgun (WGS) entry which is preliminary data.</text>
</comment>
<accession>A0A838L4N4</accession>
<evidence type="ECO:0000256" key="1">
    <source>
        <dbReference type="SAM" id="Phobius"/>
    </source>
</evidence>
<dbReference type="EMBL" id="JACEIB010000001">
    <property type="protein sequence ID" value="MBA2932608.1"/>
    <property type="molecule type" value="Genomic_DNA"/>
</dbReference>
<keyword evidence="1" id="KW-0812">Transmembrane</keyword>
<evidence type="ECO:0000313" key="2">
    <source>
        <dbReference type="EMBL" id="MBA2932608.1"/>
    </source>
</evidence>
<keyword evidence="1" id="KW-1133">Transmembrane helix</keyword>
<organism evidence="2 3">
    <name type="scientific">Sphingomonas chungangi</name>
    <dbReference type="NCBI Taxonomy" id="2683589"/>
    <lineage>
        <taxon>Bacteria</taxon>
        <taxon>Pseudomonadati</taxon>
        <taxon>Pseudomonadota</taxon>
        <taxon>Alphaproteobacteria</taxon>
        <taxon>Sphingomonadales</taxon>
        <taxon>Sphingomonadaceae</taxon>
        <taxon>Sphingomonas</taxon>
    </lineage>
</organism>
<name>A0A838L4N4_9SPHN</name>
<evidence type="ECO:0000313" key="3">
    <source>
        <dbReference type="Proteomes" id="UP000570166"/>
    </source>
</evidence>
<proteinExistence type="predicted"/>